<evidence type="ECO:0000313" key="1">
    <source>
        <dbReference type="EMBL" id="KAL0339431.1"/>
    </source>
</evidence>
<accession>A0AAW2NAE8</accession>
<protein>
    <submittedName>
        <fullName evidence="1">Uncharacterized protein</fullName>
    </submittedName>
</protein>
<gene>
    <name evidence="1" type="ORF">Sangu_1465200</name>
</gene>
<organism evidence="1">
    <name type="scientific">Sesamum angustifolium</name>
    <dbReference type="NCBI Taxonomy" id="2727405"/>
    <lineage>
        <taxon>Eukaryota</taxon>
        <taxon>Viridiplantae</taxon>
        <taxon>Streptophyta</taxon>
        <taxon>Embryophyta</taxon>
        <taxon>Tracheophyta</taxon>
        <taxon>Spermatophyta</taxon>
        <taxon>Magnoliopsida</taxon>
        <taxon>eudicotyledons</taxon>
        <taxon>Gunneridae</taxon>
        <taxon>Pentapetalae</taxon>
        <taxon>asterids</taxon>
        <taxon>lamiids</taxon>
        <taxon>Lamiales</taxon>
        <taxon>Pedaliaceae</taxon>
        <taxon>Sesamum</taxon>
    </lineage>
</organism>
<proteinExistence type="predicted"/>
<dbReference type="AlphaFoldDB" id="A0AAW2NAE8"/>
<sequence>MAEQGVLYEGIMIDVEPAIANAENAENAIFILLNMVNILSDSSVSSRDFCKVIEYYASGSDPDAVLALRGVPSVSCKPKNSSTKSSSSHS</sequence>
<name>A0AAW2NAE8_9LAMI</name>
<reference evidence="1" key="2">
    <citation type="journal article" date="2024" name="Plant">
        <title>Genomic evolution and insights into agronomic trait innovations of Sesamum species.</title>
        <authorList>
            <person name="Miao H."/>
            <person name="Wang L."/>
            <person name="Qu L."/>
            <person name="Liu H."/>
            <person name="Sun Y."/>
            <person name="Le M."/>
            <person name="Wang Q."/>
            <person name="Wei S."/>
            <person name="Zheng Y."/>
            <person name="Lin W."/>
            <person name="Duan Y."/>
            <person name="Cao H."/>
            <person name="Xiong S."/>
            <person name="Wang X."/>
            <person name="Wei L."/>
            <person name="Li C."/>
            <person name="Ma Q."/>
            <person name="Ju M."/>
            <person name="Zhao R."/>
            <person name="Li G."/>
            <person name="Mu C."/>
            <person name="Tian Q."/>
            <person name="Mei H."/>
            <person name="Zhang T."/>
            <person name="Gao T."/>
            <person name="Zhang H."/>
        </authorList>
    </citation>
    <scope>NUCLEOTIDE SEQUENCE</scope>
    <source>
        <strain evidence="1">G01</strain>
    </source>
</reference>
<reference evidence="1" key="1">
    <citation type="submission" date="2020-06" db="EMBL/GenBank/DDBJ databases">
        <authorList>
            <person name="Li T."/>
            <person name="Hu X."/>
            <person name="Zhang T."/>
            <person name="Song X."/>
            <person name="Zhang H."/>
            <person name="Dai N."/>
            <person name="Sheng W."/>
            <person name="Hou X."/>
            <person name="Wei L."/>
        </authorList>
    </citation>
    <scope>NUCLEOTIDE SEQUENCE</scope>
    <source>
        <strain evidence="1">G01</strain>
        <tissue evidence="1">Leaf</tissue>
    </source>
</reference>
<comment type="caution">
    <text evidence="1">The sequence shown here is derived from an EMBL/GenBank/DDBJ whole genome shotgun (WGS) entry which is preliminary data.</text>
</comment>
<dbReference type="EMBL" id="JACGWK010000008">
    <property type="protein sequence ID" value="KAL0339431.1"/>
    <property type="molecule type" value="Genomic_DNA"/>
</dbReference>